<protein>
    <submittedName>
        <fullName evidence="2">Uncharacterized protein</fullName>
    </submittedName>
</protein>
<dbReference type="EMBL" id="AP018553">
    <property type="protein sequence ID" value="BBD72219.1"/>
    <property type="molecule type" value="Genomic_DNA"/>
</dbReference>
<evidence type="ECO:0000313" key="4">
    <source>
        <dbReference type="Proteomes" id="UP000276741"/>
    </source>
</evidence>
<reference evidence="3" key="1">
    <citation type="journal article" date="2014" name="Int. J. Syst. Evol. Microbiol.">
        <title>Complete genome sequence of Corynebacterium casei LMG S-19264T (=DSM 44701T), isolated from a smear-ripened cheese.</title>
        <authorList>
            <consortium name="US DOE Joint Genome Institute (JGI-PGF)"/>
            <person name="Walter F."/>
            <person name="Albersmeier A."/>
            <person name="Kalinowski J."/>
            <person name="Ruckert C."/>
        </authorList>
    </citation>
    <scope>NUCLEOTIDE SEQUENCE</scope>
    <source>
        <strain evidence="3">JCM 31740</strain>
    </source>
</reference>
<keyword evidence="1" id="KW-1133">Transmembrane helix</keyword>
<accession>A0A348B217</accession>
<evidence type="ECO:0000313" key="2">
    <source>
        <dbReference type="EMBL" id="BBD72219.1"/>
    </source>
</evidence>
<feature type="transmembrane region" description="Helical" evidence="1">
    <location>
        <begin position="97"/>
        <end position="120"/>
    </location>
</feature>
<gene>
    <name evidence="3" type="ORF">GCM10007116_19950</name>
    <name evidence="2" type="ORF">HS1genome_0608</name>
</gene>
<evidence type="ECO:0000256" key="1">
    <source>
        <dbReference type="SAM" id="Phobius"/>
    </source>
</evidence>
<dbReference type="EMBL" id="BMQS01000024">
    <property type="protein sequence ID" value="GGU02942.1"/>
    <property type="molecule type" value="Genomic_DNA"/>
</dbReference>
<proteinExistence type="predicted"/>
<dbReference type="Proteomes" id="UP000276741">
    <property type="component" value="Chromosome"/>
</dbReference>
<organism evidence="2 4">
    <name type="scientific">Sulfodiicoccus acidiphilus</name>
    <dbReference type="NCBI Taxonomy" id="1670455"/>
    <lineage>
        <taxon>Archaea</taxon>
        <taxon>Thermoproteota</taxon>
        <taxon>Thermoprotei</taxon>
        <taxon>Sulfolobales</taxon>
        <taxon>Sulfolobaceae</taxon>
        <taxon>Sulfodiicoccus</taxon>
    </lineage>
</organism>
<keyword evidence="1" id="KW-0812">Transmembrane</keyword>
<dbReference type="Proteomes" id="UP000616143">
    <property type="component" value="Unassembled WGS sequence"/>
</dbReference>
<dbReference type="RefSeq" id="WP_126449577.1">
    <property type="nucleotide sequence ID" value="NZ_AP018553.1"/>
</dbReference>
<name>A0A348B217_9CREN</name>
<feature type="transmembrane region" description="Helical" evidence="1">
    <location>
        <begin position="165"/>
        <end position="181"/>
    </location>
</feature>
<dbReference type="KEGG" id="sacd:HS1genome_0608"/>
<dbReference type="OrthoDB" id="34422at2157"/>
<feature type="transmembrane region" description="Helical" evidence="1">
    <location>
        <begin position="32"/>
        <end position="57"/>
    </location>
</feature>
<dbReference type="GeneID" id="38666111"/>
<reference evidence="2" key="3">
    <citation type="journal article" date="2019" name="BMC Res. Notes">
        <title>Complete genome sequence of the Sulfodiicoccus acidiphilus strain HS-1T, the first crenarchaeon that lacks polB3, isolated from an acidic hot spring in Ohwaku-dani, Hakone, Japan.</title>
        <authorList>
            <person name="Sakai H.D."/>
            <person name="Kurosawa N."/>
        </authorList>
    </citation>
    <scope>NUCLEOTIDE SEQUENCE</scope>
    <source>
        <strain evidence="2">HS-1</strain>
    </source>
</reference>
<feature type="transmembrane region" description="Helical" evidence="1">
    <location>
        <begin position="6"/>
        <end position="25"/>
    </location>
</feature>
<reference evidence="4" key="2">
    <citation type="submission" date="2018-04" db="EMBL/GenBank/DDBJ databases">
        <title>Complete genome sequence of Sulfodiicoccus acidiphilus strain HS-1.</title>
        <authorList>
            <person name="Sakai H.D."/>
            <person name="Kurosawa N."/>
        </authorList>
    </citation>
    <scope>NUCLEOTIDE SEQUENCE [LARGE SCALE GENOMIC DNA]</scope>
    <source>
        <strain evidence="4">HS-1</strain>
    </source>
</reference>
<sequence>MVLLAELVPLAGVMVVAIVAVLSYVSRVKTQVGLFFLYFAFIMMITMLIGASVYLYSPSDTTLGVAVGVNMAAMIAALSYFFSTAESLTRRVVLRDFVLGTVAALVVLNEGLMGTTFGLAQFGTSPFSTPFEGFLSSVNSYWFFYPMMAEMLSLYLILERRGVRLGAAYALVGATAFPPTAFDLTQWRLVTPFLTLMVCGLGLLLSKGVWRGVYAAVAASAMMTFFTEVPYDLAIAVAMGYFYFYALSAEFGLSPKPLVKQHPNAQGH</sequence>
<dbReference type="AlphaFoldDB" id="A0A348B217"/>
<feature type="transmembrane region" description="Helical" evidence="1">
    <location>
        <begin position="140"/>
        <end position="158"/>
    </location>
</feature>
<feature type="transmembrane region" description="Helical" evidence="1">
    <location>
        <begin position="187"/>
        <end position="205"/>
    </location>
</feature>
<feature type="transmembrane region" description="Helical" evidence="1">
    <location>
        <begin position="233"/>
        <end position="253"/>
    </location>
</feature>
<feature type="transmembrane region" description="Helical" evidence="1">
    <location>
        <begin position="63"/>
        <end position="85"/>
    </location>
</feature>
<evidence type="ECO:0000313" key="3">
    <source>
        <dbReference type="EMBL" id="GGU02942.1"/>
    </source>
</evidence>
<reference evidence="3" key="4">
    <citation type="submission" date="2020-09" db="EMBL/GenBank/DDBJ databases">
        <authorList>
            <person name="Sun Q."/>
            <person name="Ohkuma M."/>
        </authorList>
    </citation>
    <scope>NUCLEOTIDE SEQUENCE</scope>
    <source>
        <strain evidence="3">JCM 31740</strain>
    </source>
</reference>
<keyword evidence="4" id="KW-1185">Reference proteome</keyword>
<keyword evidence="1" id="KW-0472">Membrane</keyword>